<dbReference type="NCBIfam" id="NF005540">
    <property type="entry name" value="PRK07203.1"/>
    <property type="match status" value="1"/>
</dbReference>
<dbReference type="InterPro" id="IPR006680">
    <property type="entry name" value="Amidohydro-rel"/>
</dbReference>
<dbReference type="InterPro" id="IPR032466">
    <property type="entry name" value="Metal_Hydrolase"/>
</dbReference>
<dbReference type="InterPro" id="IPR011059">
    <property type="entry name" value="Metal-dep_hydrolase_composite"/>
</dbReference>
<dbReference type="GO" id="GO:0016810">
    <property type="term" value="F:hydrolase activity, acting on carbon-nitrogen (but not peptide) bonds"/>
    <property type="evidence" value="ECO:0007669"/>
    <property type="project" value="InterPro"/>
</dbReference>
<reference evidence="3" key="2">
    <citation type="submission" date="2022-08" db="EMBL/GenBank/DDBJ databases">
        <title>Novel sulphate-reducing endosymbionts in the free-living metamonad Anaeramoeba.</title>
        <authorList>
            <person name="Jerlstrom-Hultqvist J."/>
            <person name="Cepicka I."/>
            <person name="Gallot-Lavallee L."/>
            <person name="Salas-Leiva D."/>
            <person name="Curtis B.A."/>
            <person name="Zahonova K."/>
            <person name="Pipaliya S."/>
            <person name="Dacks J."/>
            <person name="Roger A.J."/>
        </authorList>
    </citation>
    <scope>NUCLEOTIDE SEQUENCE</scope>
    <source>
        <strain evidence="3">Busselton2</strain>
    </source>
</reference>
<evidence type="ECO:0000313" key="3">
    <source>
        <dbReference type="EMBL" id="KAJ3428746.1"/>
    </source>
</evidence>
<dbReference type="AlphaFoldDB" id="A0AAV7YFV2"/>
<dbReference type="InterPro" id="IPR017700">
    <property type="entry name" value="Aminohydrolase_SsnA"/>
</dbReference>
<dbReference type="SUPFAM" id="SSF51338">
    <property type="entry name" value="Composite domain of metallo-dependent hydrolases"/>
    <property type="match status" value="1"/>
</dbReference>
<dbReference type="Pfam" id="PF01979">
    <property type="entry name" value="Amidohydro_1"/>
    <property type="match status" value="1"/>
</dbReference>
<dbReference type="Proteomes" id="UP001150062">
    <property type="component" value="Unassembled WGS sequence"/>
</dbReference>
<accession>A0AAV7YFV2</accession>
<evidence type="ECO:0000256" key="1">
    <source>
        <dbReference type="ARBA" id="ARBA00022801"/>
    </source>
</evidence>
<gene>
    <name evidence="3" type="ORF">M0812_24079</name>
    <name evidence="4" type="ORF">M0813_18838</name>
</gene>
<dbReference type="Gene3D" id="2.30.40.10">
    <property type="entry name" value="Urease, subunit C, domain 1"/>
    <property type="match status" value="1"/>
</dbReference>
<dbReference type="EMBL" id="JAOAOG010000127">
    <property type="protein sequence ID" value="KAJ6247310.1"/>
    <property type="molecule type" value="Genomic_DNA"/>
</dbReference>
<dbReference type="NCBIfam" id="TIGR03314">
    <property type="entry name" value="Se_ssnA"/>
    <property type="match status" value="1"/>
</dbReference>
<evidence type="ECO:0000259" key="2">
    <source>
        <dbReference type="Pfam" id="PF01979"/>
    </source>
</evidence>
<keyword evidence="6" id="KW-1185">Reference proteome</keyword>
<dbReference type="PANTHER" id="PTHR43794:SF11">
    <property type="entry name" value="AMIDOHYDROLASE-RELATED DOMAIN-CONTAINING PROTEIN"/>
    <property type="match status" value="1"/>
</dbReference>
<comment type="caution">
    <text evidence="3">The sequence shown here is derived from an EMBL/GenBank/DDBJ whole genome shotgun (WGS) entry which is preliminary data.</text>
</comment>
<dbReference type="SUPFAM" id="SSF51556">
    <property type="entry name" value="Metallo-dependent hydrolases"/>
    <property type="match status" value="1"/>
</dbReference>
<protein>
    <submittedName>
        <fullName evidence="3">Aminohydrolase ssna-related</fullName>
    </submittedName>
</protein>
<dbReference type="Proteomes" id="UP001146793">
    <property type="component" value="Unassembled WGS sequence"/>
</dbReference>
<dbReference type="EMBL" id="JANTQA010000057">
    <property type="protein sequence ID" value="KAJ3428746.1"/>
    <property type="molecule type" value="Genomic_DNA"/>
</dbReference>
<reference evidence="4" key="1">
    <citation type="submission" date="2022-08" db="EMBL/GenBank/DDBJ databases">
        <title>Novel sulfate-reducing endosymbionts in the free-living metamonad Anaeramoeba.</title>
        <authorList>
            <person name="Jerlstrom-Hultqvist J."/>
            <person name="Cepicka I."/>
            <person name="Gallot-Lavallee L."/>
            <person name="Salas-Leiva D."/>
            <person name="Curtis B.A."/>
            <person name="Zahonova K."/>
            <person name="Pipaliya S."/>
            <person name="Dacks J."/>
            <person name="Roger A.J."/>
        </authorList>
    </citation>
    <scope>NUCLEOTIDE SEQUENCE</scope>
    <source>
        <strain evidence="4">Schooner1</strain>
    </source>
</reference>
<proteinExistence type="predicted"/>
<evidence type="ECO:0000313" key="4">
    <source>
        <dbReference type="EMBL" id="KAJ6247310.1"/>
    </source>
</evidence>
<feature type="domain" description="Amidohydrolase-related" evidence="2">
    <location>
        <begin position="56"/>
        <end position="418"/>
    </location>
</feature>
<evidence type="ECO:0000313" key="5">
    <source>
        <dbReference type="Proteomes" id="UP001146793"/>
    </source>
</evidence>
<name>A0AAV7YFV2_9EUKA</name>
<keyword evidence="1" id="KW-0378">Hydrolase</keyword>
<evidence type="ECO:0000313" key="6">
    <source>
        <dbReference type="Proteomes" id="UP001150062"/>
    </source>
</evidence>
<dbReference type="PANTHER" id="PTHR43794">
    <property type="entry name" value="AMINOHYDROLASE SSNA-RELATED"/>
    <property type="match status" value="1"/>
</dbReference>
<dbReference type="InterPro" id="IPR050287">
    <property type="entry name" value="MTA/SAH_deaminase"/>
</dbReference>
<organism evidence="3 5">
    <name type="scientific">Anaeramoeba flamelloides</name>
    <dbReference type="NCBI Taxonomy" id="1746091"/>
    <lineage>
        <taxon>Eukaryota</taxon>
        <taxon>Metamonada</taxon>
        <taxon>Anaeramoebidae</taxon>
        <taxon>Anaeramoeba</taxon>
    </lineage>
</organism>
<dbReference type="Gene3D" id="3.20.20.140">
    <property type="entry name" value="Metal-dependent hydrolases"/>
    <property type="match status" value="1"/>
</dbReference>
<sequence length="448" mass="49623">MTLLYNAVLFTGTDFIVPGALYFEKDTIVAVGGSEDLFSLYSEKASEKMDLDGKLLMPGMICLHGHFYGMFSRGMSLKGGNPSNFKEILEQLWWRLDKALQPEDVKYSALVCLLQAIKCGTTTIVDHHASPNSIKGSLDEIASATLESQVRAVLCYEVTDRNGEEGALEGIKENIRFIKKCLIDEPNPLLGATFGLHAAFTCCDETLTKCRDAMLELPKEVQKMTGFHIHVGEDTTDLKVSMEKYGIKTVERLKKFGILGENSLLGHCVDVDKEELQIIKDTNSNIVHNPQSNMNNAVGLPDVLTAIEMGIDVGLGTDGITLDMFAESKVTYFSHKLYKKDPRVMGGETLKMLIEGNSKIASKFLSKKVGSLEPGAFADCIIVDYDPPTDLNKGNFPWHVQFGVTAGDVRSTICGGKWLMKDRKILTLNEKEIMKRARELSVGVWDRF</sequence>